<dbReference type="PIRSF" id="PIRSF000538">
    <property type="entry name" value="GlpK"/>
    <property type="match status" value="1"/>
</dbReference>
<protein>
    <recommendedName>
        <fullName evidence="8">Xylulokinase</fullName>
    </recommendedName>
</protein>
<proteinExistence type="inferred from homology"/>
<dbReference type="InterPro" id="IPR050406">
    <property type="entry name" value="FGGY_Carb_Kinase"/>
</dbReference>
<dbReference type="Gene3D" id="3.30.420.40">
    <property type="match status" value="2"/>
</dbReference>
<comment type="similarity">
    <text evidence="1">Belongs to the FGGY kinase family.</text>
</comment>
<evidence type="ECO:0000256" key="1">
    <source>
        <dbReference type="ARBA" id="ARBA00009156"/>
    </source>
</evidence>
<evidence type="ECO:0000259" key="4">
    <source>
        <dbReference type="Pfam" id="PF00370"/>
    </source>
</evidence>
<keyword evidence="2" id="KW-0808">Transferase</keyword>
<accession>A0A537IWK3</accession>
<dbReference type="GO" id="GO:0005975">
    <property type="term" value="P:carbohydrate metabolic process"/>
    <property type="evidence" value="ECO:0007669"/>
    <property type="project" value="InterPro"/>
</dbReference>
<comment type="caution">
    <text evidence="6">The sequence shown here is derived from an EMBL/GenBank/DDBJ whole genome shotgun (WGS) entry which is preliminary data.</text>
</comment>
<dbReference type="InterPro" id="IPR018485">
    <property type="entry name" value="FGGY_C"/>
</dbReference>
<gene>
    <name evidence="6" type="ORF">E6H05_06035</name>
</gene>
<name>A0A537IWK3_9BACT</name>
<organism evidence="6 7">
    <name type="scientific">Candidatus Segetimicrobium genomatis</name>
    <dbReference type="NCBI Taxonomy" id="2569760"/>
    <lineage>
        <taxon>Bacteria</taxon>
        <taxon>Bacillati</taxon>
        <taxon>Candidatus Sysuimicrobiota</taxon>
        <taxon>Candidatus Sysuimicrobiia</taxon>
        <taxon>Candidatus Sysuimicrobiales</taxon>
        <taxon>Candidatus Segetimicrobiaceae</taxon>
        <taxon>Candidatus Segetimicrobium</taxon>
    </lineage>
</organism>
<dbReference type="Pfam" id="PF02782">
    <property type="entry name" value="FGGY_C"/>
    <property type="match status" value="1"/>
</dbReference>
<dbReference type="GO" id="GO:0016301">
    <property type="term" value="F:kinase activity"/>
    <property type="evidence" value="ECO:0007669"/>
    <property type="project" value="UniProtKB-KW"/>
</dbReference>
<dbReference type="PANTHER" id="PTHR43095:SF5">
    <property type="entry name" value="XYLULOSE KINASE"/>
    <property type="match status" value="1"/>
</dbReference>
<dbReference type="InterPro" id="IPR018484">
    <property type="entry name" value="FGGY_N"/>
</dbReference>
<dbReference type="InterPro" id="IPR000577">
    <property type="entry name" value="Carb_kinase_FGGY"/>
</dbReference>
<evidence type="ECO:0000256" key="3">
    <source>
        <dbReference type="ARBA" id="ARBA00022777"/>
    </source>
</evidence>
<dbReference type="Proteomes" id="UP000318834">
    <property type="component" value="Unassembled WGS sequence"/>
</dbReference>
<dbReference type="InterPro" id="IPR043129">
    <property type="entry name" value="ATPase_NBD"/>
</dbReference>
<dbReference type="EMBL" id="VBAP01000041">
    <property type="protein sequence ID" value="TMI75691.1"/>
    <property type="molecule type" value="Genomic_DNA"/>
</dbReference>
<dbReference type="AlphaFoldDB" id="A0A537IWK3"/>
<evidence type="ECO:0000313" key="6">
    <source>
        <dbReference type="EMBL" id="TMI75691.1"/>
    </source>
</evidence>
<dbReference type="Pfam" id="PF00370">
    <property type="entry name" value="FGGY_N"/>
    <property type="match status" value="1"/>
</dbReference>
<reference evidence="6 7" key="1">
    <citation type="journal article" date="2019" name="Nat. Microbiol.">
        <title>Mediterranean grassland soil C-N compound turnover is dependent on rainfall and depth, and is mediated by genomically divergent microorganisms.</title>
        <authorList>
            <person name="Diamond S."/>
            <person name="Andeer P.F."/>
            <person name="Li Z."/>
            <person name="Crits-Christoph A."/>
            <person name="Burstein D."/>
            <person name="Anantharaman K."/>
            <person name="Lane K.R."/>
            <person name="Thomas B.C."/>
            <person name="Pan C."/>
            <person name="Northen T.R."/>
            <person name="Banfield J.F."/>
        </authorList>
    </citation>
    <scope>NUCLEOTIDE SEQUENCE [LARGE SCALE GENOMIC DNA]</scope>
    <source>
        <strain evidence="6">NP_8</strain>
    </source>
</reference>
<dbReference type="SUPFAM" id="SSF53067">
    <property type="entry name" value="Actin-like ATPase domain"/>
    <property type="match status" value="2"/>
</dbReference>
<evidence type="ECO:0008006" key="8">
    <source>
        <dbReference type="Google" id="ProtNLM"/>
    </source>
</evidence>
<sequence length="502" mass="53847">MPDRGILVLDVGLSAVKACLFTFDGRVLAEAREPLLTRSPRPGWYVQDPEEWWRLAVDAVRQVRVAAPAWTVEGIGVTGHMHAPVLVDGAGNAVIECPVVWDRRPEAEWTELGAAFDIPTHHARTGGRVGPQAVPPKLRWLAKHMPDVLRRAHVLFAPKDFLRLRITGEAGTDPTDAAGLLLFDIHRGEWVSDLAETAGISPAILPPIMPSTSVTAGVMKEAADALGLPVGTPVITGAGDDVEALGLGAVHAGDVYEHLGSTGTLGVVTDRLVLDPQARVETVPHPYDGRWIVGGSTNAACAGLDEVRRLMGDHTSDGQGYETVAFPPGSPARRPLFLPYLAGERAPLWDDALRGAFVGLELTTDRGELLASVMEGIAFSLRDISEVLGEMGLLRRRVYASGGGAVIDGWAQLRASIYGLPIMTSRQPDATSRGTFLLTAVALGIFATLEEAQQALPVQCDVSEPDSMAPAYETRYRAFRALVDTLAPWFRTSAHMLQGEGR</sequence>
<feature type="domain" description="Carbohydrate kinase FGGY C-terminal" evidence="5">
    <location>
        <begin position="259"/>
        <end position="443"/>
    </location>
</feature>
<evidence type="ECO:0000313" key="7">
    <source>
        <dbReference type="Proteomes" id="UP000318834"/>
    </source>
</evidence>
<dbReference type="CDD" id="cd07808">
    <property type="entry name" value="ASKHA_NBD_FGGY_EcXK-like"/>
    <property type="match status" value="1"/>
</dbReference>
<feature type="domain" description="Carbohydrate kinase FGGY N-terminal" evidence="4">
    <location>
        <begin position="6"/>
        <end position="244"/>
    </location>
</feature>
<evidence type="ECO:0000259" key="5">
    <source>
        <dbReference type="Pfam" id="PF02782"/>
    </source>
</evidence>
<keyword evidence="3" id="KW-0418">Kinase</keyword>
<evidence type="ECO:0000256" key="2">
    <source>
        <dbReference type="ARBA" id="ARBA00022679"/>
    </source>
</evidence>
<dbReference type="PANTHER" id="PTHR43095">
    <property type="entry name" value="SUGAR KINASE"/>
    <property type="match status" value="1"/>
</dbReference>